<feature type="signal peptide" evidence="1">
    <location>
        <begin position="1"/>
        <end position="29"/>
    </location>
</feature>
<evidence type="ECO:0000256" key="1">
    <source>
        <dbReference type="SAM" id="SignalP"/>
    </source>
</evidence>
<gene>
    <name evidence="3" type="ORF">FQ775_05025</name>
</gene>
<feature type="chain" id="PRO_5026105540" description="Phytase-like domain-containing protein" evidence="1">
    <location>
        <begin position="30"/>
        <end position="341"/>
    </location>
</feature>
<dbReference type="EMBL" id="CP042301">
    <property type="protein sequence ID" value="QDY99787.2"/>
    <property type="molecule type" value="Genomic_DNA"/>
</dbReference>
<dbReference type="InterPro" id="IPR006311">
    <property type="entry name" value="TAT_signal"/>
</dbReference>
<evidence type="ECO:0000313" key="3">
    <source>
        <dbReference type="EMBL" id="QDY99787.2"/>
    </source>
</evidence>
<organism evidence="3 4">
    <name type="scientific">Nitratireductor mangrovi</name>
    <dbReference type="NCBI Taxonomy" id="2599600"/>
    <lineage>
        <taxon>Bacteria</taxon>
        <taxon>Pseudomonadati</taxon>
        <taxon>Pseudomonadota</taxon>
        <taxon>Alphaproteobacteria</taxon>
        <taxon>Hyphomicrobiales</taxon>
        <taxon>Phyllobacteriaceae</taxon>
        <taxon>Nitratireductor</taxon>
    </lineage>
</organism>
<feature type="domain" description="Phytase-like" evidence="2">
    <location>
        <begin position="74"/>
        <end position="325"/>
    </location>
</feature>
<dbReference type="KEGG" id="niy:FQ775_05025"/>
<keyword evidence="4" id="KW-1185">Reference proteome</keyword>
<reference evidence="3" key="1">
    <citation type="submission" date="2020-04" db="EMBL/GenBank/DDBJ databases">
        <title>Nitratireductor sp. nov. isolated from mangrove soil.</title>
        <authorList>
            <person name="Ye Y."/>
        </authorList>
    </citation>
    <scope>NUCLEOTIDE SEQUENCE</scope>
    <source>
        <strain evidence="3">SY7</strain>
    </source>
</reference>
<evidence type="ECO:0000313" key="4">
    <source>
        <dbReference type="Proteomes" id="UP000321389"/>
    </source>
</evidence>
<name>A0A5B8KW91_9HYPH</name>
<protein>
    <recommendedName>
        <fullName evidence="2">Phytase-like domain-containing protein</fullName>
    </recommendedName>
</protein>
<sequence length="341" mass="37030">MTRVAGRRLFLLACGLAAAFLAPPPAARAEPAKVEKFAVSARPIRNFQLGSTESRFGPLEFVGGLELNSGSWDFGALSGFRFLDPGSRFVGVTDTGFWYFGAIERDAEGRPSGVADFSMQQMVDGNGDIIGEKWTTDAEGLAVRDGIATVGFERAHRLSEFRLTPDDMKGPLRDLDFVVPAYELRRNRGFETVVHSPADSAHAGARIVVSEKSLDKKGDIFGAVIEGPTKGIFTVARSDGFDITDGAFLPGGDLLLLERSYSVARGVAIRLKRIAGDAIRKGNRADGAVLLEANMGYQIDNMEGLDVWRRADGATMVSLISDDNHSILQRNLYLEFRLHGD</sequence>
<dbReference type="Pfam" id="PF13449">
    <property type="entry name" value="Phytase-like"/>
    <property type="match status" value="1"/>
</dbReference>
<dbReference type="PIRSF" id="PIRSF031900">
    <property type="entry name" value="UCP031900"/>
    <property type="match status" value="1"/>
</dbReference>
<accession>A0A5B8KW91</accession>
<dbReference type="InterPro" id="IPR027372">
    <property type="entry name" value="Phytase-like_dom"/>
</dbReference>
<dbReference type="Proteomes" id="UP000321389">
    <property type="component" value="Chromosome"/>
</dbReference>
<dbReference type="AlphaFoldDB" id="A0A5B8KW91"/>
<dbReference type="PROSITE" id="PS51318">
    <property type="entry name" value="TAT"/>
    <property type="match status" value="1"/>
</dbReference>
<evidence type="ECO:0000259" key="2">
    <source>
        <dbReference type="Pfam" id="PF13449"/>
    </source>
</evidence>
<dbReference type="InterPro" id="IPR014567">
    <property type="entry name" value="UCP031900"/>
</dbReference>
<proteinExistence type="predicted"/>
<keyword evidence="1" id="KW-0732">Signal</keyword>